<proteinExistence type="predicted"/>
<reference evidence="1 2" key="1">
    <citation type="journal article" date="2019" name="Genome Biol. Evol.">
        <title>Insights into the evolution of the New World diploid cottons (Gossypium, subgenus Houzingenia) based on genome sequencing.</title>
        <authorList>
            <person name="Grover C.E."/>
            <person name="Arick M.A. 2nd"/>
            <person name="Thrash A."/>
            <person name="Conover J.L."/>
            <person name="Sanders W.S."/>
            <person name="Peterson D.G."/>
            <person name="Frelichowski J.E."/>
            <person name="Scheffler J.A."/>
            <person name="Scheffler B.E."/>
            <person name="Wendel J.F."/>
        </authorList>
    </citation>
    <scope>NUCLEOTIDE SEQUENCE [LARGE SCALE GENOMIC DNA]</scope>
    <source>
        <strain evidence="1">185</strain>
        <tissue evidence="1">Leaf</tissue>
    </source>
</reference>
<accession>A0A7J8YMB0</accession>
<keyword evidence="2" id="KW-1185">Reference proteome</keyword>
<dbReference type="AlphaFoldDB" id="A0A7J8YMB0"/>
<protein>
    <submittedName>
        <fullName evidence="1">Uncharacterized protein</fullName>
    </submittedName>
</protein>
<evidence type="ECO:0000313" key="1">
    <source>
        <dbReference type="EMBL" id="MBA0700748.1"/>
    </source>
</evidence>
<gene>
    <name evidence="1" type="ORF">Goari_000059</name>
</gene>
<comment type="caution">
    <text evidence="1">The sequence shown here is derived from an EMBL/GenBank/DDBJ whole genome shotgun (WGS) entry which is preliminary data.</text>
</comment>
<dbReference type="EMBL" id="JABFAA010096751">
    <property type="protein sequence ID" value="MBA0700748.1"/>
    <property type="molecule type" value="Genomic_DNA"/>
</dbReference>
<dbReference type="Proteomes" id="UP000593577">
    <property type="component" value="Unassembled WGS sequence"/>
</dbReference>
<organism evidence="1 2">
    <name type="scientific">Gossypium aridum</name>
    <name type="common">American cotton</name>
    <name type="synonym">Erioxylum aridum</name>
    <dbReference type="NCBI Taxonomy" id="34290"/>
    <lineage>
        <taxon>Eukaryota</taxon>
        <taxon>Viridiplantae</taxon>
        <taxon>Streptophyta</taxon>
        <taxon>Embryophyta</taxon>
        <taxon>Tracheophyta</taxon>
        <taxon>Spermatophyta</taxon>
        <taxon>Magnoliopsida</taxon>
        <taxon>eudicotyledons</taxon>
        <taxon>Gunneridae</taxon>
        <taxon>Pentapetalae</taxon>
        <taxon>rosids</taxon>
        <taxon>malvids</taxon>
        <taxon>Malvales</taxon>
        <taxon>Malvaceae</taxon>
        <taxon>Malvoideae</taxon>
        <taxon>Gossypium</taxon>
    </lineage>
</organism>
<evidence type="ECO:0000313" key="2">
    <source>
        <dbReference type="Proteomes" id="UP000593577"/>
    </source>
</evidence>
<sequence length="32" mass="3796">MRRSVDLGKKSQVLSRDIFQNSMGLKKKFRKL</sequence>
<name>A0A7J8YMB0_GOSAI</name>